<dbReference type="OrthoDB" id="9807829at2"/>
<evidence type="ECO:0000256" key="2">
    <source>
        <dbReference type="ARBA" id="ARBA00031870"/>
    </source>
</evidence>
<dbReference type="PANTHER" id="PTHR21600:SF84">
    <property type="entry name" value="PSEUDOURIDINE SYNTHASE RSUA_RLUA-LIKE DOMAIN-CONTAINING PROTEIN"/>
    <property type="match status" value="1"/>
</dbReference>
<keyword evidence="6" id="KW-1185">Reference proteome</keyword>
<dbReference type="EMBL" id="QKYN01000059">
    <property type="protein sequence ID" value="RAG84780.1"/>
    <property type="molecule type" value="Genomic_DNA"/>
</dbReference>
<dbReference type="Gene3D" id="3.30.2350.10">
    <property type="entry name" value="Pseudouridine synthase"/>
    <property type="match status" value="1"/>
</dbReference>
<protein>
    <recommendedName>
        <fullName evidence="2">RNA pseudouridylate synthase</fullName>
    </recommendedName>
    <alternativeName>
        <fullName evidence="3">RNA-uridine isomerase</fullName>
    </alternativeName>
</protein>
<dbReference type="GO" id="GO:0140098">
    <property type="term" value="F:catalytic activity, acting on RNA"/>
    <property type="evidence" value="ECO:0007669"/>
    <property type="project" value="UniProtKB-ARBA"/>
</dbReference>
<comment type="caution">
    <text evidence="5">The sequence shown here is derived from an EMBL/GenBank/DDBJ whole genome shotgun (WGS) entry which is preliminary data.</text>
</comment>
<evidence type="ECO:0000313" key="6">
    <source>
        <dbReference type="Proteomes" id="UP000248889"/>
    </source>
</evidence>
<evidence type="ECO:0000256" key="1">
    <source>
        <dbReference type="ARBA" id="ARBA00000073"/>
    </source>
</evidence>
<accession>A0A2X0KCS9</accession>
<dbReference type="GO" id="GO:0009982">
    <property type="term" value="F:pseudouridine synthase activity"/>
    <property type="evidence" value="ECO:0007669"/>
    <property type="project" value="InterPro"/>
</dbReference>
<name>A0A2X0KCS9_9ACTN</name>
<evidence type="ECO:0000313" key="5">
    <source>
        <dbReference type="EMBL" id="RAG84780.1"/>
    </source>
</evidence>
<dbReference type="GO" id="GO:0003723">
    <property type="term" value="F:RNA binding"/>
    <property type="evidence" value="ECO:0007669"/>
    <property type="project" value="InterPro"/>
</dbReference>
<proteinExistence type="predicted"/>
<evidence type="ECO:0000259" key="4">
    <source>
        <dbReference type="Pfam" id="PF00849"/>
    </source>
</evidence>
<dbReference type="GO" id="GO:0000455">
    <property type="term" value="P:enzyme-directed rRNA pseudouridine synthesis"/>
    <property type="evidence" value="ECO:0007669"/>
    <property type="project" value="TreeGrafter"/>
</dbReference>
<dbReference type="PANTHER" id="PTHR21600">
    <property type="entry name" value="MITOCHONDRIAL RNA PSEUDOURIDINE SYNTHASE"/>
    <property type="match status" value="1"/>
</dbReference>
<feature type="domain" description="Pseudouridine synthase RsuA/RluA-like" evidence="4">
    <location>
        <begin position="103"/>
        <end position="249"/>
    </location>
</feature>
<dbReference type="Proteomes" id="UP000248889">
    <property type="component" value="Unassembled WGS sequence"/>
</dbReference>
<dbReference type="InterPro" id="IPR006145">
    <property type="entry name" value="PsdUridine_synth_RsuA/RluA"/>
</dbReference>
<organism evidence="5 6">
    <name type="scientific">Streptacidiphilus pinicola</name>
    <dbReference type="NCBI Taxonomy" id="2219663"/>
    <lineage>
        <taxon>Bacteria</taxon>
        <taxon>Bacillati</taxon>
        <taxon>Actinomycetota</taxon>
        <taxon>Actinomycetes</taxon>
        <taxon>Kitasatosporales</taxon>
        <taxon>Streptomycetaceae</taxon>
        <taxon>Streptacidiphilus</taxon>
    </lineage>
</organism>
<dbReference type="InterPro" id="IPR020103">
    <property type="entry name" value="PsdUridine_synth_cat_dom_sf"/>
</dbReference>
<gene>
    <name evidence="5" type="ORF">DN069_15190</name>
</gene>
<dbReference type="RefSeq" id="WP_111501515.1">
    <property type="nucleotide sequence ID" value="NZ_QKYN01000059.1"/>
</dbReference>
<comment type="catalytic activity">
    <reaction evidence="1">
        <text>a uridine in RNA = a pseudouridine in RNA</text>
        <dbReference type="Rhea" id="RHEA:48348"/>
        <dbReference type="Rhea" id="RHEA-COMP:12068"/>
        <dbReference type="Rhea" id="RHEA-COMP:12069"/>
        <dbReference type="ChEBI" id="CHEBI:65314"/>
        <dbReference type="ChEBI" id="CHEBI:65315"/>
    </reaction>
</comment>
<reference evidence="5 6" key="1">
    <citation type="submission" date="2018-06" db="EMBL/GenBank/DDBJ databases">
        <title>Streptacidiphilus pinicola sp. nov., isolated from pine grove soil.</title>
        <authorList>
            <person name="Roh S.G."/>
            <person name="Park S."/>
            <person name="Kim M.-K."/>
            <person name="Yun B.-R."/>
            <person name="Park J."/>
            <person name="Kim M.J."/>
            <person name="Kim Y.S."/>
            <person name="Kim S.B."/>
        </authorList>
    </citation>
    <scope>NUCLEOTIDE SEQUENCE [LARGE SCALE GENOMIC DNA]</scope>
    <source>
        <strain evidence="5 6">MMS16-CNU450</strain>
    </source>
</reference>
<sequence length="312" mass="34660">MRRRHSAPPSPLPQRLGIDPVRLRLPLDGAWPTVRAYLAERLPTVPASHLDAILAGGEIHGEDGPLGPDAPYRPGAWLWFHRELAPETPVPFALEVLHRDERLLVVDKPHFLATTPRGSHVTETALARLRHELDLPELSPAHRLDRLTAGLALFVVQPRHRGVYQGLFADRLVHKEYQAVAPYRPELALPTTVRSHIVKERGIIAAYELTDAEPNAESRIELLEHRGGLGRYRLLPATGRTHQLRLHMSGLGVPILGDPVYPVVLPDPAPDDFSDPLQLLASVLAFTDPVSGEELRFTTRRTLAAWPAHDSP</sequence>
<dbReference type="InterPro" id="IPR050188">
    <property type="entry name" value="RluA_PseudoU_synthase"/>
</dbReference>
<dbReference type="AlphaFoldDB" id="A0A2X0KCS9"/>
<evidence type="ECO:0000256" key="3">
    <source>
        <dbReference type="ARBA" id="ARBA00033164"/>
    </source>
</evidence>
<dbReference type="Pfam" id="PF00849">
    <property type="entry name" value="PseudoU_synth_2"/>
    <property type="match status" value="1"/>
</dbReference>
<dbReference type="SUPFAM" id="SSF55120">
    <property type="entry name" value="Pseudouridine synthase"/>
    <property type="match status" value="1"/>
</dbReference>